<accession>A0A917TR40</accession>
<dbReference type="InterPro" id="IPR000182">
    <property type="entry name" value="GNAT_dom"/>
</dbReference>
<dbReference type="Pfam" id="PF13673">
    <property type="entry name" value="Acetyltransf_10"/>
    <property type="match status" value="1"/>
</dbReference>
<dbReference type="CDD" id="cd04301">
    <property type="entry name" value="NAT_SF"/>
    <property type="match status" value="1"/>
</dbReference>
<reference evidence="2" key="1">
    <citation type="journal article" date="2014" name="Int. J. Syst. Evol. Microbiol.">
        <title>Complete genome sequence of Corynebacterium casei LMG S-19264T (=DSM 44701T), isolated from a smear-ripened cheese.</title>
        <authorList>
            <consortium name="US DOE Joint Genome Institute (JGI-PGF)"/>
            <person name="Walter F."/>
            <person name="Albersmeier A."/>
            <person name="Kalinowski J."/>
            <person name="Ruckert C."/>
        </authorList>
    </citation>
    <scope>NUCLEOTIDE SEQUENCE</scope>
    <source>
        <strain evidence="2">CGMCC 1.6333</strain>
    </source>
</reference>
<dbReference type="OrthoDB" id="9796171at2"/>
<dbReference type="Gene3D" id="3.40.630.30">
    <property type="match status" value="1"/>
</dbReference>
<dbReference type="InterPro" id="IPR016181">
    <property type="entry name" value="Acyl_CoA_acyltransferase"/>
</dbReference>
<dbReference type="PROSITE" id="PS51186">
    <property type="entry name" value="GNAT"/>
    <property type="match status" value="1"/>
</dbReference>
<evidence type="ECO:0000259" key="1">
    <source>
        <dbReference type="PROSITE" id="PS51186"/>
    </source>
</evidence>
<dbReference type="InterPro" id="IPR039143">
    <property type="entry name" value="GNPNAT1-like"/>
</dbReference>
<sequence length="148" mass="17672">MEWIQKSFKNLTKTELYEIAKLRNEVFVVEQKCNYQDLDDFDQPSTHLFLLNDDTIIAYIRLIPSGHFYKEASLGRVVVKKEYRGKGYGKELISRGMQIMTEEMNEKVIKIQGEAYLKEFYKTFGFKEITEEYIDYGLWHIDMLYHSN</sequence>
<dbReference type="GO" id="GO:0008080">
    <property type="term" value="F:N-acetyltransferase activity"/>
    <property type="evidence" value="ECO:0007669"/>
    <property type="project" value="TreeGrafter"/>
</dbReference>
<proteinExistence type="predicted"/>
<reference evidence="2" key="2">
    <citation type="submission" date="2020-09" db="EMBL/GenBank/DDBJ databases">
        <authorList>
            <person name="Sun Q."/>
            <person name="Zhou Y."/>
        </authorList>
    </citation>
    <scope>NUCLEOTIDE SEQUENCE</scope>
    <source>
        <strain evidence="2">CGMCC 1.6333</strain>
    </source>
</reference>
<dbReference type="Proteomes" id="UP000618460">
    <property type="component" value="Unassembled WGS sequence"/>
</dbReference>
<evidence type="ECO:0000313" key="3">
    <source>
        <dbReference type="Proteomes" id="UP000618460"/>
    </source>
</evidence>
<name>A0A917TR40_9BACI</name>
<organism evidence="2 3">
    <name type="scientific">Paraliobacillus quinghaiensis</name>
    <dbReference type="NCBI Taxonomy" id="470815"/>
    <lineage>
        <taxon>Bacteria</taxon>
        <taxon>Bacillati</taxon>
        <taxon>Bacillota</taxon>
        <taxon>Bacilli</taxon>
        <taxon>Bacillales</taxon>
        <taxon>Bacillaceae</taxon>
        <taxon>Paraliobacillus</taxon>
    </lineage>
</organism>
<comment type="caution">
    <text evidence="2">The sequence shown here is derived from an EMBL/GenBank/DDBJ whole genome shotgun (WGS) entry which is preliminary data.</text>
</comment>
<dbReference type="RefSeq" id="WP_117155394.1">
    <property type="nucleotide sequence ID" value="NZ_BMLG01000010.1"/>
</dbReference>
<gene>
    <name evidence="2" type="ORF">GCM10011351_20120</name>
</gene>
<dbReference type="AlphaFoldDB" id="A0A917TR40"/>
<feature type="domain" description="N-acetyltransferase" evidence="1">
    <location>
        <begin position="6"/>
        <end position="148"/>
    </location>
</feature>
<keyword evidence="3" id="KW-1185">Reference proteome</keyword>
<evidence type="ECO:0000313" key="2">
    <source>
        <dbReference type="EMBL" id="GGM34136.1"/>
    </source>
</evidence>
<dbReference type="SUPFAM" id="SSF55729">
    <property type="entry name" value="Acyl-CoA N-acyltransferases (Nat)"/>
    <property type="match status" value="1"/>
</dbReference>
<dbReference type="EMBL" id="BMLG01000010">
    <property type="protein sequence ID" value="GGM34136.1"/>
    <property type="molecule type" value="Genomic_DNA"/>
</dbReference>
<protein>
    <submittedName>
        <fullName evidence="2">Acetyltransferase</fullName>
    </submittedName>
</protein>
<dbReference type="PANTHER" id="PTHR13355">
    <property type="entry name" value="GLUCOSAMINE 6-PHOSPHATE N-ACETYLTRANSFERASE"/>
    <property type="match status" value="1"/>
</dbReference>